<accession>A0A2Z5ZAQ7</accession>
<dbReference type="GO" id="GO:1990904">
    <property type="term" value="C:ribonucleoprotein complex"/>
    <property type="evidence" value="ECO:0007669"/>
    <property type="project" value="UniProtKB-KW"/>
</dbReference>
<name>A0A2Z5ZAQ7_9STRA</name>
<dbReference type="SUPFAM" id="SSF53137">
    <property type="entry name" value="Translational machinery components"/>
    <property type="match status" value="1"/>
</dbReference>
<evidence type="ECO:0000313" key="4">
    <source>
        <dbReference type="EMBL" id="BBC77571.1"/>
    </source>
</evidence>
<dbReference type="GO" id="GO:0005737">
    <property type="term" value="C:cytoplasm"/>
    <property type="evidence" value="ECO:0007669"/>
    <property type="project" value="UniProtKB-ARBA"/>
</dbReference>
<keyword evidence="3" id="KW-0687">Ribonucleoprotein</keyword>
<organism evidence="4">
    <name type="scientific">Nitzschia sp. PL1-4</name>
    <dbReference type="NCBI Taxonomy" id="2083272"/>
    <lineage>
        <taxon>Eukaryota</taxon>
        <taxon>Sar</taxon>
        <taxon>Stramenopiles</taxon>
        <taxon>Ochrophyta</taxon>
        <taxon>Bacillariophyta</taxon>
        <taxon>Bacillariophyceae</taxon>
        <taxon>Bacillariophycidae</taxon>
        <taxon>Bacillariales</taxon>
        <taxon>Bacillariaceae</taxon>
        <taxon>Nitzschia</taxon>
    </lineage>
</organism>
<evidence type="ECO:0000256" key="1">
    <source>
        <dbReference type="ARBA" id="ARBA00007116"/>
    </source>
</evidence>
<dbReference type="CDD" id="cd00432">
    <property type="entry name" value="Ribosomal_L18_L5e"/>
    <property type="match status" value="1"/>
</dbReference>
<sequence length="106" mass="12736">MQKKYSNKFKPKRIRLSIYRSKKNLYINIINDNLAKVLMTYSTLNLPIKFHRYYSSYNSSRLLGRKIANYCLKNNINKIVLDRNFYSYHGCIKILADEMRINSLIF</sequence>
<evidence type="ECO:0000256" key="2">
    <source>
        <dbReference type="ARBA" id="ARBA00022980"/>
    </source>
</evidence>
<dbReference type="InterPro" id="IPR057268">
    <property type="entry name" value="Ribosomal_L18"/>
</dbReference>
<evidence type="ECO:0000256" key="3">
    <source>
        <dbReference type="ARBA" id="ARBA00023274"/>
    </source>
</evidence>
<dbReference type="Gene3D" id="3.30.420.100">
    <property type="match status" value="1"/>
</dbReference>
<dbReference type="Pfam" id="PF00861">
    <property type="entry name" value="Ribosomal_L18p"/>
    <property type="match status" value="1"/>
</dbReference>
<dbReference type="GO" id="GO:0006412">
    <property type="term" value="P:translation"/>
    <property type="evidence" value="ECO:0007669"/>
    <property type="project" value="InterPro"/>
</dbReference>
<keyword evidence="2 4" id="KW-0689">Ribosomal protein</keyword>
<geneLocation type="plastid" evidence="4"/>
<dbReference type="GO" id="GO:0005840">
    <property type="term" value="C:ribosome"/>
    <property type="evidence" value="ECO:0007669"/>
    <property type="project" value="UniProtKB-KW"/>
</dbReference>
<comment type="similarity">
    <text evidence="1">Belongs to the universal ribosomal protein uL18 family.</text>
</comment>
<reference evidence="4" key="1">
    <citation type="submission" date="2018-02" db="EMBL/GenBank/DDBJ databases">
        <title>Evolution and diversity of non-photosynthetic diatom plastid genomes.</title>
        <authorList>
            <person name="Kamikawa R."/>
            <person name="Ishii K."/>
        </authorList>
    </citation>
    <scope>NUCLEOTIDE SEQUENCE</scope>
    <source>
        <strain evidence="4">PL1-4</strain>
    </source>
</reference>
<dbReference type="InterPro" id="IPR005484">
    <property type="entry name" value="Ribosomal_uL18_bac/plant/anim"/>
</dbReference>
<dbReference type="PANTHER" id="PTHR12899:SF3">
    <property type="entry name" value="LARGE RIBOSOMAL SUBUNIT PROTEIN UL18M"/>
    <property type="match status" value="1"/>
</dbReference>
<dbReference type="PANTHER" id="PTHR12899">
    <property type="entry name" value="39S RIBOSOMAL PROTEIN L18, MITOCHONDRIAL"/>
    <property type="match status" value="1"/>
</dbReference>
<proteinExistence type="inferred from homology"/>
<dbReference type="AlphaFoldDB" id="A0A2Z5ZAQ7"/>
<protein>
    <submittedName>
        <fullName evidence="4">Ribosomal protein L18</fullName>
    </submittedName>
</protein>
<dbReference type="EMBL" id="AP018506">
    <property type="protein sequence ID" value="BBC77571.1"/>
    <property type="molecule type" value="Genomic_DNA"/>
</dbReference>
<dbReference type="GO" id="GO:0003735">
    <property type="term" value="F:structural constituent of ribosome"/>
    <property type="evidence" value="ECO:0007669"/>
    <property type="project" value="InterPro"/>
</dbReference>
<gene>
    <name evidence="4" type="primary">rpl18</name>
</gene>
<keyword evidence="4" id="KW-0934">Plastid</keyword>
<dbReference type="GO" id="GO:0008097">
    <property type="term" value="F:5S rRNA binding"/>
    <property type="evidence" value="ECO:0007669"/>
    <property type="project" value="TreeGrafter"/>
</dbReference>